<comment type="caution">
    <text evidence="1">The sequence shown here is derived from an EMBL/GenBank/DDBJ whole genome shotgun (WGS) entry which is preliminary data.</text>
</comment>
<protein>
    <submittedName>
        <fullName evidence="1">17651_t:CDS:1</fullName>
    </submittedName>
</protein>
<name>A0A9N8VZ29_9GLOM</name>
<dbReference type="AlphaFoldDB" id="A0A9N8VZ29"/>
<accession>A0A9N8VZ29</accession>
<evidence type="ECO:0000313" key="2">
    <source>
        <dbReference type="Proteomes" id="UP000789405"/>
    </source>
</evidence>
<proteinExistence type="predicted"/>
<organism evidence="1 2">
    <name type="scientific">Dentiscutata erythropus</name>
    <dbReference type="NCBI Taxonomy" id="1348616"/>
    <lineage>
        <taxon>Eukaryota</taxon>
        <taxon>Fungi</taxon>
        <taxon>Fungi incertae sedis</taxon>
        <taxon>Mucoromycota</taxon>
        <taxon>Glomeromycotina</taxon>
        <taxon>Glomeromycetes</taxon>
        <taxon>Diversisporales</taxon>
        <taxon>Gigasporaceae</taxon>
        <taxon>Dentiscutata</taxon>
    </lineage>
</organism>
<dbReference type="EMBL" id="CAJVPY010000319">
    <property type="protein sequence ID" value="CAG8465428.1"/>
    <property type="molecule type" value="Genomic_DNA"/>
</dbReference>
<dbReference type="Proteomes" id="UP000789405">
    <property type="component" value="Unassembled WGS sequence"/>
</dbReference>
<gene>
    <name evidence="1" type="ORF">DERYTH_LOCUS1206</name>
</gene>
<dbReference type="OrthoDB" id="8954335at2759"/>
<evidence type="ECO:0000313" key="1">
    <source>
        <dbReference type="EMBL" id="CAG8465428.1"/>
    </source>
</evidence>
<sequence length="81" mass="9724">MILYEHFMEINRNILEYVTEVNKMKEEIQRADLADKELRNKPYIPYQELKDDTIETTQRNSLKYTSRVTDTIVNIINGQLM</sequence>
<reference evidence="1" key="1">
    <citation type="submission" date="2021-06" db="EMBL/GenBank/DDBJ databases">
        <authorList>
            <person name="Kallberg Y."/>
            <person name="Tangrot J."/>
            <person name="Rosling A."/>
        </authorList>
    </citation>
    <scope>NUCLEOTIDE SEQUENCE</scope>
    <source>
        <strain evidence="1">MA453B</strain>
    </source>
</reference>
<keyword evidence="2" id="KW-1185">Reference proteome</keyword>